<dbReference type="SUPFAM" id="SSF55048">
    <property type="entry name" value="Probable ACP-binding domain of malonyl-CoA ACP transacylase"/>
    <property type="match status" value="1"/>
</dbReference>
<dbReference type="Gene3D" id="3.30.70.250">
    <property type="entry name" value="Malonyl-CoA ACP transacylase, ACP-binding"/>
    <property type="match status" value="1"/>
</dbReference>
<evidence type="ECO:0000256" key="3">
    <source>
        <dbReference type="ARBA" id="ARBA00022679"/>
    </source>
</evidence>
<comment type="caution">
    <text evidence="8">The sequence shown here is derived from an EMBL/GenBank/DDBJ whole genome shotgun (WGS) entry which is preliminary data.</text>
</comment>
<dbReference type="SMART" id="SM00827">
    <property type="entry name" value="PKS_AT"/>
    <property type="match status" value="1"/>
</dbReference>
<evidence type="ECO:0000313" key="9">
    <source>
        <dbReference type="Proteomes" id="UP000642144"/>
    </source>
</evidence>
<reference evidence="8 9" key="1">
    <citation type="submission" date="2019-12" db="EMBL/GenBank/DDBJ databases">
        <title>Novel species isolated from a subtropical stream in China.</title>
        <authorList>
            <person name="Lu H."/>
        </authorList>
    </citation>
    <scope>NUCLEOTIDE SEQUENCE [LARGE SCALE GENOMIC DNA]</scope>
    <source>
        <strain evidence="8 9">CY42W</strain>
    </source>
</reference>
<dbReference type="PANTHER" id="PTHR42681">
    <property type="entry name" value="MALONYL-COA-ACYL CARRIER PROTEIN TRANSACYLASE, MITOCHONDRIAL"/>
    <property type="match status" value="1"/>
</dbReference>
<dbReference type="InterPro" id="IPR024925">
    <property type="entry name" value="Malonyl_CoA-ACP_transAc"/>
</dbReference>
<sequence>MTKFAFVFPGQGSQAIAMLDGFAGNPVVAQTVAEASEALGFDLGKLIAEGPKEELDLTTNTQPVMLTAAVATYRAWIAAGGAVPSVVAGHSLGEYSALVAAGVISFKDAVPLVRFRAQAMQEAVPVGQGTMAVVLGLSDDDVRAACAEAAAAGGVVEAVNFNAPAQVVIAGDTAAVERACEIAKGKGAKRAMKLPVSAPFHSSLLKPASDRLRDYLANITFTAPQIQLINNVDVAVLTDPAAIKDALVRQAAAPVRWVETVQKIAADGITKVVECGPGKVLMGLTKRIDANLVGDAIYDQATLERVLSELK</sequence>
<keyword evidence="3 6" id="KW-0808">Transferase</keyword>
<proteinExistence type="inferred from homology"/>
<evidence type="ECO:0000256" key="6">
    <source>
        <dbReference type="PIRNR" id="PIRNR000446"/>
    </source>
</evidence>
<accession>A0ABW9W4I1</accession>
<dbReference type="InterPro" id="IPR016036">
    <property type="entry name" value="Malonyl_transacylase_ACP-bd"/>
</dbReference>
<dbReference type="InterPro" id="IPR016035">
    <property type="entry name" value="Acyl_Trfase/lysoPLipase"/>
</dbReference>
<protein>
    <recommendedName>
        <fullName evidence="2 6">Malonyl CoA-acyl carrier protein transacylase</fullName>
        <ecNumber evidence="1 6">2.3.1.39</ecNumber>
    </recommendedName>
</protein>
<dbReference type="EMBL" id="WWCT01000017">
    <property type="protein sequence ID" value="MYN28662.1"/>
    <property type="molecule type" value="Genomic_DNA"/>
</dbReference>
<comment type="catalytic activity">
    <reaction evidence="5 6">
        <text>holo-[ACP] + malonyl-CoA = malonyl-[ACP] + CoA</text>
        <dbReference type="Rhea" id="RHEA:41792"/>
        <dbReference type="Rhea" id="RHEA-COMP:9623"/>
        <dbReference type="Rhea" id="RHEA-COMP:9685"/>
        <dbReference type="ChEBI" id="CHEBI:57287"/>
        <dbReference type="ChEBI" id="CHEBI:57384"/>
        <dbReference type="ChEBI" id="CHEBI:64479"/>
        <dbReference type="ChEBI" id="CHEBI:78449"/>
        <dbReference type="EC" id="2.3.1.39"/>
    </reaction>
</comment>
<dbReference type="RefSeq" id="WP_161056467.1">
    <property type="nucleotide sequence ID" value="NZ_WWCT01000017.1"/>
</dbReference>
<name>A0ABW9W4I1_9BURK</name>
<evidence type="ECO:0000259" key="7">
    <source>
        <dbReference type="SMART" id="SM00827"/>
    </source>
</evidence>
<evidence type="ECO:0000256" key="4">
    <source>
        <dbReference type="ARBA" id="ARBA00023315"/>
    </source>
</evidence>
<dbReference type="InterPro" id="IPR004410">
    <property type="entry name" value="Malonyl_CoA-ACP_transAc_FabD"/>
</dbReference>
<dbReference type="InterPro" id="IPR014043">
    <property type="entry name" value="Acyl_transferase_dom"/>
</dbReference>
<organism evidence="8 9">
    <name type="scientific">Duganella levis</name>
    <dbReference type="NCBI Taxonomy" id="2692169"/>
    <lineage>
        <taxon>Bacteria</taxon>
        <taxon>Pseudomonadati</taxon>
        <taxon>Pseudomonadota</taxon>
        <taxon>Betaproteobacteria</taxon>
        <taxon>Burkholderiales</taxon>
        <taxon>Oxalobacteraceae</taxon>
        <taxon>Telluria group</taxon>
        <taxon>Duganella</taxon>
    </lineage>
</organism>
<evidence type="ECO:0000256" key="1">
    <source>
        <dbReference type="ARBA" id="ARBA00013258"/>
    </source>
</evidence>
<keyword evidence="4 6" id="KW-0012">Acyltransferase</keyword>
<dbReference type="EC" id="2.3.1.39" evidence="1 6"/>
<comment type="similarity">
    <text evidence="6">Belongs to the fabD family.</text>
</comment>
<dbReference type="InterPro" id="IPR001227">
    <property type="entry name" value="Ac_transferase_dom_sf"/>
</dbReference>
<dbReference type="InterPro" id="IPR050858">
    <property type="entry name" value="Mal-CoA-ACP_Trans/PKS_FabD"/>
</dbReference>
<keyword evidence="9" id="KW-1185">Reference proteome</keyword>
<gene>
    <name evidence="8" type="primary">fabD</name>
    <name evidence="8" type="ORF">GTP69_19855</name>
</gene>
<dbReference type="Gene3D" id="3.40.366.10">
    <property type="entry name" value="Malonyl-Coenzyme A Acyl Carrier Protein, domain 2"/>
    <property type="match status" value="1"/>
</dbReference>
<dbReference type="PIRSF" id="PIRSF000446">
    <property type="entry name" value="Mct"/>
    <property type="match status" value="1"/>
</dbReference>
<dbReference type="Pfam" id="PF00698">
    <property type="entry name" value="Acyl_transf_1"/>
    <property type="match status" value="1"/>
</dbReference>
<feature type="domain" description="Malonyl-CoA:ACP transacylase (MAT)" evidence="7">
    <location>
        <begin position="7"/>
        <end position="306"/>
    </location>
</feature>
<evidence type="ECO:0000256" key="5">
    <source>
        <dbReference type="ARBA" id="ARBA00048462"/>
    </source>
</evidence>
<dbReference type="NCBIfam" id="TIGR00128">
    <property type="entry name" value="fabD"/>
    <property type="match status" value="1"/>
</dbReference>
<dbReference type="GO" id="GO:0004314">
    <property type="term" value="F:[acyl-carrier-protein] S-malonyltransferase activity"/>
    <property type="evidence" value="ECO:0007669"/>
    <property type="project" value="UniProtKB-EC"/>
</dbReference>
<dbReference type="PANTHER" id="PTHR42681:SF1">
    <property type="entry name" value="MALONYL-COA-ACYL CARRIER PROTEIN TRANSACYLASE, MITOCHONDRIAL"/>
    <property type="match status" value="1"/>
</dbReference>
<dbReference type="Proteomes" id="UP000642144">
    <property type="component" value="Unassembled WGS sequence"/>
</dbReference>
<evidence type="ECO:0000313" key="8">
    <source>
        <dbReference type="EMBL" id="MYN28662.1"/>
    </source>
</evidence>
<dbReference type="SUPFAM" id="SSF52151">
    <property type="entry name" value="FabD/lysophospholipase-like"/>
    <property type="match status" value="1"/>
</dbReference>
<evidence type="ECO:0000256" key="2">
    <source>
        <dbReference type="ARBA" id="ARBA00018953"/>
    </source>
</evidence>